<dbReference type="CTD" id="40929"/>
<evidence type="ECO:0000256" key="2">
    <source>
        <dbReference type="ARBA" id="ARBA00012837"/>
    </source>
</evidence>
<evidence type="ECO:0000259" key="13">
    <source>
        <dbReference type="SMART" id="SM00836"/>
    </source>
</evidence>
<dbReference type="PRINTS" id="PR01038">
    <property type="entry name" value="TRNASYNTHARG"/>
</dbReference>
<dbReference type="OMA" id="YEFKWER"/>
<evidence type="ECO:0000256" key="12">
    <source>
        <dbReference type="RuleBase" id="RU363038"/>
    </source>
</evidence>
<dbReference type="AlphaFoldDB" id="A0A8B7N1J1"/>
<dbReference type="PANTHER" id="PTHR11956:SF11">
    <property type="entry name" value="ARGININE--TRNA LIGASE, MITOCHONDRIAL-RELATED"/>
    <property type="match status" value="1"/>
</dbReference>
<evidence type="ECO:0000256" key="8">
    <source>
        <dbReference type="ARBA" id="ARBA00033033"/>
    </source>
</evidence>
<dbReference type="InterPro" id="IPR014729">
    <property type="entry name" value="Rossmann-like_a/b/a_fold"/>
</dbReference>
<comment type="catalytic activity">
    <reaction evidence="10">
        <text>tRNA(Arg) + L-arginine + ATP = L-arginyl-tRNA(Arg) + AMP + diphosphate</text>
        <dbReference type="Rhea" id="RHEA:20301"/>
        <dbReference type="Rhea" id="RHEA-COMP:9658"/>
        <dbReference type="Rhea" id="RHEA-COMP:9673"/>
        <dbReference type="ChEBI" id="CHEBI:30616"/>
        <dbReference type="ChEBI" id="CHEBI:32682"/>
        <dbReference type="ChEBI" id="CHEBI:33019"/>
        <dbReference type="ChEBI" id="CHEBI:78442"/>
        <dbReference type="ChEBI" id="CHEBI:78513"/>
        <dbReference type="ChEBI" id="CHEBI:456215"/>
        <dbReference type="EC" id="6.1.1.19"/>
    </reaction>
</comment>
<dbReference type="PROSITE" id="PS00178">
    <property type="entry name" value="AA_TRNA_LIGASE_I"/>
    <property type="match status" value="1"/>
</dbReference>
<dbReference type="SUPFAM" id="SSF52374">
    <property type="entry name" value="Nucleotidylyl transferase"/>
    <property type="match status" value="1"/>
</dbReference>
<dbReference type="InterPro" id="IPR001278">
    <property type="entry name" value="Arg-tRNA-ligase"/>
</dbReference>
<name>A0A8B7N1J1_HYAAZ</name>
<feature type="domain" description="DALR anticodon binding" evidence="13">
    <location>
        <begin position="499"/>
        <end position="615"/>
    </location>
</feature>
<keyword evidence="5 12" id="KW-0067">ATP-binding</keyword>
<dbReference type="GO" id="GO:0032543">
    <property type="term" value="P:mitochondrial translation"/>
    <property type="evidence" value="ECO:0007669"/>
    <property type="project" value="TreeGrafter"/>
</dbReference>
<dbReference type="GO" id="GO:0005524">
    <property type="term" value="F:ATP binding"/>
    <property type="evidence" value="ECO:0007669"/>
    <property type="project" value="UniProtKB-KW"/>
</dbReference>
<evidence type="ECO:0000256" key="3">
    <source>
        <dbReference type="ARBA" id="ARBA00022598"/>
    </source>
</evidence>
<dbReference type="SMART" id="SM00836">
    <property type="entry name" value="DALR_1"/>
    <property type="match status" value="1"/>
</dbReference>
<comment type="function">
    <text evidence="11">Catalyzes the attachment of arginine to tRNA(Arg) in a two-step reaction: arginine is first activated by ATP to form Arg-AMP and then transferred to the acceptor end of tRNA(Arg).</text>
</comment>
<dbReference type="FunFam" id="3.40.50.620:FF:000058">
    <property type="entry name" value="Mitochondrial arginyl-tRNA synthetase"/>
    <property type="match status" value="1"/>
</dbReference>
<dbReference type="InterPro" id="IPR008909">
    <property type="entry name" value="DALR_anticod-bd"/>
</dbReference>
<dbReference type="FunFam" id="1.10.730.10:FF:000006">
    <property type="entry name" value="Arginyl-tRNA synthetase 2, mitochondrial"/>
    <property type="match status" value="1"/>
</dbReference>
<keyword evidence="6 12" id="KW-0648">Protein biosynthesis</keyword>
<keyword evidence="14" id="KW-1185">Reference proteome</keyword>
<dbReference type="GO" id="GO:0006420">
    <property type="term" value="P:arginyl-tRNA aminoacylation"/>
    <property type="evidence" value="ECO:0007669"/>
    <property type="project" value="InterPro"/>
</dbReference>
<reference evidence="15" key="1">
    <citation type="submission" date="2025-08" db="UniProtKB">
        <authorList>
            <consortium name="RefSeq"/>
        </authorList>
    </citation>
    <scope>IDENTIFICATION</scope>
    <source>
        <tissue evidence="15">Whole organism</tissue>
    </source>
</reference>
<dbReference type="Pfam" id="PF05746">
    <property type="entry name" value="DALR_1"/>
    <property type="match status" value="1"/>
</dbReference>
<dbReference type="InterPro" id="IPR035684">
    <property type="entry name" value="ArgRS_core"/>
</dbReference>
<evidence type="ECO:0000256" key="4">
    <source>
        <dbReference type="ARBA" id="ARBA00022741"/>
    </source>
</evidence>
<dbReference type="GO" id="GO:0004814">
    <property type="term" value="F:arginine-tRNA ligase activity"/>
    <property type="evidence" value="ECO:0007669"/>
    <property type="project" value="UniProtKB-EC"/>
</dbReference>
<dbReference type="RefSeq" id="XP_018007712.1">
    <property type="nucleotide sequence ID" value="XM_018152223.1"/>
</dbReference>
<dbReference type="PANTHER" id="PTHR11956">
    <property type="entry name" value="ARGINYL-TRNA SYNTHETASE"/>
    <property type="match status" value="1"/>
</dbReference>
<dbReference type="GO" id="GO:0005739">
    <property type="term" value="C:mitochondrion"/>
    <property type="evidence" value="ECO:0007669"/>
    <property type="project" value="TreeGrafter"/>
</dbReference>
<dbReference type="GeneID" id="108665468"/>
<evidence type="ECO:0000313" key="14">
    <source>
        <dbReference type="Proteomes" id="UP000694843"/>
    </source>
</evidence>
<dbReference type="InterPro" id="IPR009080">
    <property type="entry name" value="tRNAsynth_Ia_anticodon-bd"/>
</dbReference>
<keyword evidence="4 12" id="KW-0547">Nucleotide-binding</keyword>
<evidence type="ECO:0000256" key="6">
    <source>
        <dbReference type="ARBA" id="ARBA00022917"/>
    </source>
</evidence>
<evidence type="ECO:0000256" key="11">
    <source>
        <dbReference type="ARBA" id="ARBA00049595"/>
    </source>
</evidence>
<dbReference type="Gene3D" id="1.10.730.10">
    <property type="entry name" value="Isoleucyl-tRNA Synthetase, Domain 1"/>
    <property type="match status" value="1"/>
</dbReference>
<dbReference type="Pfam" id="PF00750">
    <property type="entry name" value="tRNA-synt_1d"/>
    <property type="match status" value="1"/>
</dbReference>
<dbReference type="SUPFAM" id="SSF47323">
    <property type="entry name" value="Anticodon-binding domain of a subclass of class I aminoacyl-tRNA synthetases"/>
    <property type="match status" value="1"/>
</dbReference>
<dbReference type="Gene3D" id="3.40.50.620">
    <property type="entry name" value="HUPs"/>
    <property type="match status" value="1"/>
</dbReference>
<dbReference type="NCBIfam" id="TIGR00456">
    <property type="entry name" value="argS"/>
    <property type="match status" value="1"/>
</dbReference>
<evidence type="ECO:0000256" key="5">
    <source>
        <dbReference type="ARBA" id="ARBA00022840"/>
    </source>
</evidence>
<dbReference type="OrthoDB" id="68056at2759"/>
<protein>
    <recommendedName>
        <fullName evidence="9">Probable arginine--tRNA ligase, mitochondrial</fullName>
        <ecNumber evidence="2">6.1.1.19</ecNumber>
    </recommendedName>
    <alternativeName>
        <fullName evidence="8">Arginyl-tRNA synthetase</fullName>
    </alternativeName>
</protein>
<evidence type="ECO:0000256" key="7">
    <source>
        <dbReference type="ARBA" id="ARBA00023146"/>
    </source>
</evidence>
<dbReference type="InterPro" id="IPR001412">
    <property type="entry name" value="aa-tRNA-synth_I_CS"/>
</dbReference>
<accession>A0A8B7N1J1</accession>
<comment type="similarity">
    <text evidence="1 12">Belongs to the class-I aminoacyl-tRNA synthetase family.</text>
</comment>
<dbReference type="KEGG" id="hazt:108665468"/>
<dbReference type="Proteomes" id="UP000694843">
    <property type="component" value="Unplaced"/>
</dbReference>
<sequence>MSTKVRQIIAKKVQRGISGMKIGSSVPELRKLTDHLITFLKVNPKVATLQAPCNNTSAQGCFRFDVSLKKLNYALISNPPCESHQRSKVCELQDLGSSLVHKIETDDTLLSAYVHPHPNDDDMLLSLTVPAGEPCCEVLQNVLKQPSNFWHQSDLLSLIPKQSVVVEFSSPNIAKPFHVGHLRSTILGGCLSRMHAALGHHVIRLNYLGDWGTQFGLLKYGCDARSITRSDLLEDPIKKLYEVYVWANKQAETDPNVHAEASQLFSRMEHGDEQALEQWRFFRDISVKDLNKTYKRLGISFDEYHGESDYPAASCAAILRQMEDCGLLELHEDGRKMYEFTPGRKVTVVKSDGSSIYLSRDIAAAVDRYQKFGFDHHYYVVDMTQIDHFRALFSALTALQYPWARRMRHVRFGRIKGLSSRKGSTLFLSDLLDDGRKLMMKQQTQTSTTLVSGNDAVAAADALALSAIVVADLRQRRHRDYDFSWQAALRSTGDTGVRLQYTHCRLVQLEQNCGVALNLDAQLQSLASEPAALACVALIAKYEEILYEFHESLEPYILVSYLFKLSHSINKALYKLKVRDAPRDVAEARLALFVAARHTLAAGLTLLGLQPLDKM</sequence>
<evidence type="ECO:0000256" key="10">
    <source>
        <dbReference type="ARBA" id="ARBA00049339"/>
    </source>
</evidence>
<organism evidence="14 15">
    <name type="scientific">Hyalella azteca</name>
    <name type="common">Amphipod</name>
    <dbReference type="NCBI Taxonomy" id="294128"/>
    <lineage>
        <taxon>Eukaryota</taxon>
        <taxon>Metazoa</taxon>
        <taxon>Ecdysozoa</taxon>
        <taxon>Arthropoda</taxon>
        <taxon>Crustacea</taxon>
        <taxon>Multicrustacea</taxon>
        <taxon>Malacostraca</taxon>
        <taxon>Eumalacostraca</taxon>
        <taxon>Peracarida</taxon>
        <taxon>Amphipoda</taxon>
        <taxon>Senticaudata</taxon>
        <taxon>Talitrida</taxon>
        <taxon>Talitroidea</taxon>
        <taxon>Hyalellidae</taxon>
        <taxon>Hyalella</taxon>
    </lineage>
</organism>
<keyword evidence="3 12" id="KW-0436">Ligase</keyword>
<proteinExistence type="inferred from homology"/>
<gene>
    <name evidence="15" type="primary">LOC108665468</name>
</gene>
<evidence type="ECO:0000256" key="9">
    <source>
        <dbReference type="ARBA" id="ARBA00039495"/>
    </source>
</evidence>
<evidence type="ECO:0000256" key="1">
    <source>
        <dbReference type="ARBA" id="ARBA00005594"/>
    </source>
</evidence>
<keyword evidence="7 12" id="KW-0030">Aminoacyl-tRNA synthetase</keyword>
<evidence type="ECO:0000313" key="15">
    <source>
        <dbReference type="RefSeq" id="XP_018007712.1"/>
    </source>
</evidence>
<dbReference type="EC" id="6.1.1.19" evidence="2"/>